<dbReference type="InterPro" id="IPR058548">
    <property type="entry name" value="MlaB-like_STAS"/>
</dbReference>
<dbReference type="AlphaFoldDB" id="A0A846MZY8"/>
<dbReference type="Gene3D" id="3.30.750.24">
    <property type="entry name" value="STAS domain"/>
    <property type="match status" value="1"/>
</dbReference>
<dbReference type="CDD" id="cd07043">
    <property type="entry name" value="STAS_anti-anti-sigma_factors"/>
    <property type="match status" value="1"/>
</dbReference>
<dbReference type="EMBL" id="JAASRM010000001">
    <property type="protein sequence ID" value="NIK89234.1"/>
    <property type="molecule type" value="Genomic_DNA"/>
</dbReference>
<dbReference type="InterPro" id="IPR002645">
    <property type="entry name" value="STAS_dom"/>
</dbReference>
<accession>A0A846MZY8</accession>
<evidence type="ECO:0000313" key="3">
    <source>
        <dbReference type="Proteomes" id="UP000570514"/>
    </source>
</evidence>
<proteinExistence type="predicted"/>
<dbReference type="InterPro" id="IPR036513">
    <property type="entry name" value="STAS_dom_sf"/>
</dbReference>
<organism evidence="2 3">
    <name type="scientific">Rhizomicrobium palustre</name>
    <dbReference type="NCBI Taxonomy" id="189966"/>
    <lineage>
        <taxon>Bacteria</taxon>
        <taxon>Pseudomonadati</taxon>
        <taxon>Pseudomonadota</taxon>
        <taxon>Alphaproteobacteria</taxon>
        <taxon>Micropepsales</taxon>
        <taxon>Micropepsaceae</taxon>
        <taxon>Rhizomicrobium</taxon>
    </lineage>
</organism>
<dbReference type="Pfam" id="PF13466">
    <property type="entry name" value="STAS_2"/>
    <property type="match status" value="1"/>
</dbReference>
<protein>
    <submittedName>
        <fullName evidence="2">Anti-anti-sigma regulatory factor</fullName>
    </submittedName>
</protein>
<dbReference type="PROSITE" id="PS50801">
    <property type="entry name" value="STAS"/>
    <property type="match status" value="1"/>
</dbReference>
<comment type="caution">
    <text evidence="2">The sequence shown here is derived from an EMBL/GenBank/DDBJ whole genome shotgun (WGS) entry which is preliminary data.</text>
</comment>
<gene>
    <name evidence="2" type="ORF">FHS83_002552</name>
</gene>
<dbReference type="RefSeq" id="WP_167083339.1">
    <property type="nucleotide sequence ID" value="NZ_BAAADC010000001.1"/>
</dbReference>
<keyword evidence="3" id="KW-1185">Reference proteome</keyword>
<dbReference type="Proteomes" id="UP000570514">
    <property type="component" value="Unassembled WGS sequence"/>
</dbReference>
<reference evidence="2 3" key="1">
    <citation type="submission" date="2020-03" db="EMBL/GenBank/DDBJ databases">
        <title>Genomic Encyclopedia of Type Strains, Phase IV (KMG-IV): sequencing the most valuable type-strain genomes for metagenomic binning, comparative biology and taxonomic classification.</title>
        <authorList>
            <person name="Goeker M."/>
        </authorList>
    </citation>
    <scope>NUCLEOTIDE SEQUENCE [LARGE SCALE GENOMIC DNA]</scope>
    <source>
        <strain evidence="2 3">DSM 19867</strain>
    </source>
</reference>
<evidence type="ECO:0000259" key="1">
    <source>
        <dbReference type="PROSITE" id="PS50801"/>
    </source>
</evidence>
<evidence type="ECO:0000313" key="2">
    <source>
        <dbReference type="EMBL" id="NIK89234.1"/>
    </source>
</evidence>
<dbReference type="SUPFAM" id="SSF52091">
    <property type="entry name" value="SpoIIaa-like"/>
    <property type="match status" value="1"/>
</dbReference>
<name>A0A846MZY8_9PROT</name>
<sequence>MDEQVTLPPVADLTEAGPLKDRFLQAISSGTSLTVDASAVQRVSSPCLQVLVAGKQSFAKAGGASLTITDPSEAFRETASVLGLLDALELGK</sequence>
<feature type="domain" description="STAS" evidence="1">
    <location>
        <begin position="12"/>
        <end position="92"/>
    </location>
</feature>